<gene>
    <name evidence="1" type="ORF">SYN_00364</name>
</gene>
<dbReference type="EMBL" id="CP000252">
    <property type="protein sequence ID" value="ABC78791.1"/>
    <property type="molecule type" value="Genomic_DNA"/>
</dbReference>
<evidence type="ECO:0000313" key="2">
    <source>
        <dbReference type="Proteomes" id="UP000001933"/>
    </source>
</evidence>
<dbReference type="AlphaFoldDB" id="Q2LXH7"/>
<dbReference type="KEGG" id="sat:SYN_00364"/>
<dbReference type="HOGENOM" id="CLU_3066994_0_0_7"/>
<dbReference type="RefSeq" id="WP_011418807.1">
    <property type="nucleotide sequence ID" value="NC_007759.1"/>
</dbReference>
<name>Q2LXH7_SYNAS</name>
<dbReference type="STRING" id="56780.SYN_00364"/>
<evidence type="ECO:0000313" key="1">
    <source>
        <dbReference type="EMBL" id="ABC78791.1"/>
    </source>
</evidence>
<dbReference type="InParanoid" id="Q2LXH7"/>
<sequence>MVEDNGSYAIPGANVMTGPQGKFSDGSTFTFEHAIRMAGKTEMTVYGFHRDLG</sequence>
<accession>Q2LXH7</accession>
<proteinExistence type="predicted"/>
<keyword evidence="2" id="KW-1185">Reference proteome</keyword>
<dbReference type="Proteomes" id="UP000001933">
    <property type="component" value="Chromosome"/>
</dbReference>
<protein>
    <submittedName>
        <fullName evidence="1">Hypothetical cytosolic protein</fullName>
    </submittedName>
</protein>
<reference evidence="1 2" key="1">
    <citation type="journal article" date="2007" name="Proc. Natl. Acad. Sci. U.S.A.">
        <title>The genome of Syntrophus aciditrophicus: life at the thermodynamic limit of microbial growth.</title>
        <authorList>
            <person name="McInerney M.J."/>
            <person name="Rohlin L."/>
            <person name="Mouttaki H."/>
            <person name="Kim U."/>
            <person name="Krupp R.S."/>
            <person name="Rios-Hernandez L."/>
            <person name="Sieber J."/>
            <person name="Struchtemeyer C.G."/>
            <person name="Bhattacharyya A."/>
            <person name="Campbell J.W."/>
            <person name="Gunsalus R.P."/>
        </authorList>
    </citation>
    <scope>NUCLEOTIDE SEQUENCE [LARGE SCALE GENOMIC DNA]</scope>
    <source>
        <strain evidence="1 2">SB</strain>
    </source>
</reference>
<organism evidence="1 2">
    <name type="scientific">Syntrophus aciditrophicus (strain SB)</name>
    <dbReference type="NCBI Taxonomy" id="56780"/>
    <lineage>
        <taxon>Bacteria</taxon>
        <taxon>Pseudomonadati</taxon>
        <taxon>Thermodesulfobacteriota</taxon>
        <taxon>Syntrophia</taxon>
        <taxon>Syntrophales</taxon>
        <taxon>Syntrophaceae</taxon>
        <taxon>Syntrophus</taxon>
    </lineage>
</organism>